<name>A0ACA9MTH2_9GLOM</name>
<keyword evidence="2" id="KW-1185">Reference proteome</keyword>
<sequence length="74" mass="8088">KPGGGPELISHFARYPPETIVVIGDRLLTDIVFGNLNGMATIFTKRIITERGDNKIASTTNGISIVILTSNLWY</sequence>
<reference evidence="1" key="1">
    <citation type="submission" date="2021-06" db="EMBL/GenBank/DDBJ databases">
        <authorList>
            <person name="Kallberg Y."/>
            <person name="Tangrot J."/>
            <person name="Rosling A."/>
        </authorList>
    </citation>
    <scope>NUCLEOTIDE SEQUENCE</scope>
    <source>
        <strain evidence="1">28 12/20/2015</strain>
    </source>
</reference>
<protein>
    <submittedName>
        <fullName evidence="1">11409_t:CDS:1</fullName>
    </submittedName>
</protein>
<feature type="non-terminal residue" evidence="1">
    <location>
        <position position="1"/>
    </location>
</feature>
<dbReference type="Proteomes" id="UP000789366">
    <property type="component" value="Unassembled WGS sequence"/>
</dbReference>
<comment type="caution">
    <text evidence="1">The sequence shown here is derived from an EMBL/GenBank/DDBJ whole genome shotgun (WGS) entry which is preliminary data.</text>
</comment>
<evidence type="ECO:0000313" key="1">
    <source>
        <dbReference type="EMBL" id="CAG8612407.1"/>
    </source>
</evidence>
<gene>
    <name evidence="1" type="ORF">SPELUC_LOCUS7548</name>
</gene>
<evidence type="ECO:0000313" key="2">
    <source>
        <dbReference type="Proteomes" id="UP000789366"/>
    </source>
</evidence>
<organism evidence="1 2">
    <name type="scientific">Cetraspora pellucida</name>
    <dbReference type="NCBI Taxonomy" id="1433469"/>
    <lineage>
        <taxon>Eukaryota</taxon>
        <taxon>Fungi</taxon>
        <taxon>Fungi incertae sedis</taxon>
        <taxon>Mucoromycota</taxon>
        <taxon>Glomeromycotina</taxon>
        <taxon>Glomeromycetes</taxon>
        <taxon>Diversisporales</taxon>
        <taxon>Gigasporaceae</taxon>
        <taxon>Cetraspora</taxon>
    </lineage>
</organism>
<dbReference type="EMBL" id="CAJVPW010010139">
    <property type="protein sequence ID" value="CAG8612407.1"/>
    <property type="molecule type" value="Genomic_DNA"/>
</dbReference>
<proteinExistence type="predicted"/>
<accession>A0ACA9MTH2</accession>